<dbReference type="Proteomes" id="UP000494115">
    <property type="component" value="Unassembled WGS sequence"/>
</dbReference>
<proteinExistence type="predicted"/>
<reference evidence="2 3" key="1">
    <citation type="submission" date="2020-04" db="EMBL/GenBank/DDBJ databases">
        <authorList>
            <person name="De Canck E."/>
        </authorList>
    </citation>
    <scope>NUCLEOTIDE SEQUENCE [LARGE SCALE GENOMIC DNA]</scope>
    <source>
        <strain evidence="2 3">LMG 28138</strain>
    </source>
</reference>
<keyword evidence="1" id="KW-1133">Transmembrane helix</keyword>
<sequence length="138" mass="14694">MRRGESGNVPVEVVSFARLTFRNRKHLTTWLGLIAMWLIVFAPLVSQLVVSARAHEPVAALCSVVQPGHPEHHSPASLLDACGYCDLLADHIVMPSVPQAAVSIVLLVSVAAVAVLGTRFTPLGAFPSGRPRAPPVFS</sequence>
<dbReference type="EMBL" id="CADIKM010000023">
    <property type="protein sequence ID" value="CAB3796379.1"/>
    <property type="molecule type" value="Genomic_DNA"/>
</dbReference>
<accession>A0A6S7BQY7</accession>
<evidence type="ECO:0008006" key="4">
    <source>
        <dbReference type="Google" id="ProtNLM"/>
    </source>
</evidence>
<dbReference type="AlphaFoldDB" id="A0A6S7BQY7"/>
<organism evidence="2 3">
    <name type="scientific">Pararobbsia alpina</name>
    <dbReference type="NCBI Taxonomy" id="621374"/>
    <lineage>
        <taxon>Bacteria</taxon>
        <taxon>Pseudomonadati</taxon>
        <taxon>Pseudomonadota</taxon>
        <taxon>Betaproteobacteria</taxon>
        <taxon>Burkholderiales</taxon>
        <taxon>Burkholderiaceae</taxon>
        <taxon>Pararobbsia</taxon>
    </lineage>
</organism>
<dbReference type="RefSeq" id="WP_343054476.1">
    <property type="nucleotide sequence ID" value="NZ_CADIKM010000023.1"/>
</dbReference>
<protein>
    <recommendedName>
        <fullName evidence="4">DUF2946 domain-containing protein</fullName>
    </recommendedName>
</protein>
<dbReference type="InterPro" id="IPR021333">
    <property type="entry name" value="DUF2946"/>
</dbReference>
<evidence type="ECO:0000256" key="1">
    <source>
        <dbReference type="SAM" id="Phobius"/>
    </source>
</evidence>
<evidence type="ECO:0000313" key="2">
    <source>
        <dbReference type="EMBL" id="CAB3796379.1"/>
    </source>
</evidence>
<feature type="transmembrane region" description="Helical" evidence="1">
    <location>
        <begin position="100"/>
        <end position="120"/>
    </location>
</feature>
<dbReference type="Pfam" id="PF11162">
    <property type="entry name" value="DUF2946"/>
    <property type="match status" value="1"/>
</dbReference>
<name>A0A6S7BQY7_9BURK</name>
<keyword evidence="1" id="KW-0812">Transmembrane</keyword>
<keyword evidence="1" id="KW-0472">Membrane</keyword>
<feature type="transmembrane region" description="Helical" evidence="1">
    <location>
        <begin position="27"/>
        <end position="50"/>
    </location>
</feature>
<gene>
    <name evidence="2" type="ORF">LMG28138_04071</name>
</gene>
<keyword evidence="3" id="KW-1185">Reference proteome</keyword>
<evidence type="ECO:0000313" key="3">
    <source>
        <dbReference type="Proteomes" id="UP000494115"/>
    </source>
</evidence>